<evidence type="ECO:0000313" key="2">
    <source>
        <dbReference type="Proteomes" id="UP001239215"/>
    </source>
</evidence>
<dbReference type="Proteomes" id="UP001239215">
    <property type="component" value="Unassembled WGS sequence"/>
</dbReference>
<accession>A0AAJ1U5E9</accession>
<reference evidence="1" key="1">
    <citation type="submission" date="2023-07" db="EMBL/GenBank/DDBJ databases">
        <title>Functional and genomic diversity of the sorghum phyllosphere microbiome.</title>
        <authorList>
            <person name="Shade A."/>
        </authorList>
    </citation>
    <scope>NUCLEOTIDE SEQUENCE</scope>
    <source>
        <strain evidence="1">SORGH_AS_1067</strain>
    </source>
</reference>
<evidence type="ECO:0000313" key="1">
    <source>
        <dbReference type="EMBL" id="MDQ1104816.1"/>
    </source>
</evidence>
<dbReference type="AlphaFoldDB" id="A0AAJ1U5E9"/>
<sequence length="332" mass="35650">MTALRRGAVVVTVLVAVAGILAVVLRGEERGPSETVIAALADDPAGVWWPTEIDEASAPGEVDRVRDLLSESRWSAADLDRLAAGLTSTTAAVPGDGGWADDRRRARVLLLAVSSVDSPIDPVLQAAALDFLEPWAGAMTAALSPFGQRPAPFDPAELDDPAARLVMTLWAADSRPLIRRELLVPALRNLGSDTAAADDFIRRYLAWMLPLAGTELSHMPEADDDDRVGANYGAQAEWNWFGPAAEMVAALAEERCRADRHVSIGSCVDGTAERVIGAAALRTTYEAVPVARLPHEVVVGDERVPWGELTADQEETVARWYRGGSYPGPRRF</sequence>
<name>A0AAJ1U5E9_9ACTN</name>
<organism evidence="1 2">
    <name type="scientific">Nocardioides zeae</name>
    <dbReference type="NCBI Taxonomy" id="1457234"/>
    <lineage>
        <taxon>Bacteria</taxon>
        <taxon>Bacillati</taxon>
        <taxon>Actinomycetota</taxon>
        <taxon>Actinomycetes</taxon>
        <taxon>Propionibacteriales</taxon>
        <taxon>Nocardioidaceae</taxon>
        <taxon>Nocardioides</taxon>
    </lineage>
</organism>
<proteinExistence type="predicted"/>
<comment type="caution">
    <text evidence="1">The sequence shown here is derived from an EMBL/GenBank/DDBJ whole genome shotgun (WGS) entry which is preliminary data.</text>
</comment>
<gene>
    <name evidence="1" type="ORF">QE405_002100</name>
</gene>
<protein>
    <submittedName>
        <fullName evidence="1">Uncharacterized protein</fullName>
    </submittedName>
</protein>
<dbReference type="EMBL" id="JAUTAN010000001">
    <property type="protein sequence ID" value="MDQ1104816.1"/>
    <property type="molecule type" value="Genomic_DNA"/>
</dbReference>